<evidence type="ECO:0000256" key="3">
    <source>
        <dbReference type="ARBA" id="ARBA00022630"/>
    </source>
</evidence>
<feature type="domain" description="FAD-binding" evidence="6">
    <location>
        <begin position="7"/>
        <end position="374"/>
    </location>
</feature>
<comment type="similarity">
    <text evidence="2">Belongs to the PheA/TfdB FAD monooxygenase family.</text>
</comment>
<evidence type="ECO:0000259" key="7">
    <source>
        <dbReference type="Pfam" id="PF07976"/>
    </source>
</evidence>
<dbReference type="SUPFAM" id="SSF54373">
    <property type="entry name" value="FAD-linked reductases, C-terminal domain"/>
    <property type="match status" value="1"/>
</dbReference>
<dbReference type="Proteomes" id="UP000054279">
    <property type="component" value="Unassembled WGS sequence"/>
</dbReference>
<evidence type="ECO:0000313" key="8">
    <source>
        <dbReference type="EMBL" id="KIJ28567.1"/>
    </source>
</evidence>
<gene>
    <name evidence="8" type="ORF">M422DRAFT_784549</name>
</gene>
<dbReference type="Pfam" id="PF07976">
    <property type="entry name" value="Phe_hydrox_dim"/>
    <property type="match status" value="1"/>
</dbReference>
<evidence type="ECO:0000256" key="5">
    <source>
        <dbReference type="ARBA" id="ARBA00023002"/>
    </source>
</evidence>
<dbReference type="GO" id="GO:0071949">
    <property type="term" value="F:FAD binding"/>
    <property type="evidence" value="ECO:0007669"/>
    <property type="project" value="InterPro"/>
</dbReference>
<evidence type="ECO:0000256" key="2">
    <source>
        <dbReference type="ARBA" id="ARBA00007801"/>
    </source>
</evidence>
<keyword evidence="5" id="KW-0560">Oxidoreductase</keyword>
<dbReference type="InterPro" id="IPR002938">
    <property type="entry name" value="FAD-bd"/>
</dbReference>
<dbReference type="PANTHER" id="PTHR43004">
    <property type="entry name" value="TRK SYSTEM POTASSIUM UPTAKE PROTEIN"/>
    <property type="match status" value="1"/>
</dbReference>
<dbReference type="EMBL" id="KN837303">
    <property type="protein sequence ID" value="KIJ28567.1"/>
    <property type="molecule type" value="Genomic_DNA"/>
</dbReference>
<dbReference type="InterPro" id="IPR038220">
    <property type="entry name" value="PHOX_C_sf"/>
</dbReference>
<proteinExistence type="inferred from homology"/>
<dbReference type="OrthoDB" id="1716816at2759"/>
<dbReference type="PANTHER" id="PTHR43004:SF19">
    <property type="entry name" value="BINDING MONOOXYGENASE, PUTATIVE (JCVI)-RELATED"/>
    <property type="match status" value="1"/>
</dbReference>
<organism evidence="8 9">
    <name type="scientific">Sphaerobolus stellatus (strain SS14)</name>
    <dbReference type="NCBI Taxonomy" id="990650"/>
    <lineage>
        <taxon>Eukaryota</taxon>
        <taxon>Fungi</taxon>
        <taxon>Dikarya</taxon>
        <taxon>Basidiomycota</taxon>
        <taxon>Agaricomycotina</taxon>
        <taxon>Agaricomycetes</taxon>
        <taxon>Phallomycetidae</taxon>
        <taxon>Geastrales</taxon>
        <taxon>Sphaerobolaceae</taxon>
        <taxon>Sphaerobolus</taxon>
    </lineage>
</organism>
<dbReference type="SUPFAM" id="SSF51905">
    <property type="entry name" value="FAD/NAD(P)-binding domain"/>
    <property type="match status" value="1"/>
</dbReference>
<dbReference type="PRINTS" id="PR00420">
    <property type="entry name" value="RNGMNOXGNASE"/>
</dbReference>
<dbReference type="Gene3D" id="3.40.30.20">
    <property type="match status" value="1"/>
</dbReference>
<evidence type="ECO:0000256" key="4">
    <source>
        <dbReference type="ARBA" id="ARBA00022827"/>
    </source>
</evidence>
<dbReference type="InterPro" id="IPR036249">
    <property type="entry name" value="Thioredoxin-like_sf"/>
</dbReference>
<keyword evidence="4" id="KW-0274">FAD</keyword>
<keyword evidence="3" id="KW-0285">Flavoprotein</keyword>
<dbReference type="GO" id="GO:0016709">
    <property type="term" value="F:oxidoreductase activity, acting on paired donors, with incorporation or reduction of molecular oxygen, NAD(P)H as one donor, and incorporation of one atom of oxygen"/>
    <property type="evidence" value="ECO:0007669"/>
    <property type="project" value="UniProtKB-ARBA"/>
</dbReference>
<dbReference type="HOGENOM" id="CLU_009665_9_2_1"/>
<dbReference type="Pfam" id="PF01494">
    <property type="entry name" value="FAD_binding_3"/>
    <property type="match status" value="1"/>
</dbReference>
<evidence type="ECO:0000259" key="6">
    <source>
        <dbReference type="Pfam" id="PF01494"/>
    </source>
</evidence>
<name>A0A0C9UI02_SPHS4</name>
<sequence>MNSPLYTNILIVGAGPAGLMLAVCLKRLGIDFKIIDKRIPGQLYGQADGIQPRTIELWESLGIAGELLNRGTRVCRSALFVPDEANKNVQLIADGPNVALPEARYPFEILAPVQLIEGIMRDTLTSQGVIIEQPMEPVSVRVIEKEKSPLIEIRLAPVVNQHGDTDIQEIHNTSETIITAKYVIGCDGARSWVRKAMGIEMKGDETIFEWGVMDFTPVTNLPTFRAKTVIQSPLAPFIGYLPRPNRTARIYTLLGRTGSNIIMKSEEGAETSDLIVKATKVGFLPYTMEYQDISWASIYRVKQMIATQYSAQDCVFLVGDACHVHSPLGGQGANVSMADAYNLGWKLAAVLKGQAEASLLKTYEDERRPIALDLLSLDKEIFKCFDSELHFDGLALGGVYMGNAPFLSGLGITYNSSLIKSGNEDLAPGLKLGYRFPSAEILRHCDWNAVHTHDLIQYDGNFKLILLPGDIQNPEVESALIELLFEMDNSELRGHLKVLRDFKTIFRVPRTASLPAFGHSSWLYENCYVDENEAQELHGIYALADVSPYKGVAVLVRPDGYVCTLMPISTETVSLTKAYFDTL</sequence>
<protein>
    <submittedName>
        <fullName evidence="8">Uncharacterized protein</fullName>
    </submittedName>
</protein>
<dbReference type="InterPro" id="IPR036188">
    <property type="entry name" value="FAD/NAD-bd_sf"/>
</dbReference>
<dbReference type="InterPro" id="IPR050641">
    <property type="entry name" value="RIFMO-like"/>
</dbReference>
<accession>A0A0C9UI02</accession>
<reference evidence="8 9" key="1">
    <citation type="submission" date="2014-06" db="EMBL/GenBank/DDBJ databases">
        <title>Evolutionary Origins and Diversification of the Mycorrhizal Mutualists.</title>
        <authorList>
            <consortium name="DOE Joint Genome Institute"/>
            <consortium name="Mycorrhizal Genomics Consortium"/>
            <person name="Kohler A."/>
            <person name="Kuo A."/>
            <person name="Nagy L.G."/>
            <person name="Floudas D."/>
            <person name="Copeland A."/>
            <person name="Barry K.W."/>
            <person name="Cichocki N."/>
            <person name="Veneault-Fourrey C."/>
            <person name="LaButti K."/>
            <person name="Lindquist E.A."/>
            <person name="Lipzen A."/>
            <person name="Lundell T."/>
            <person name="Morin E."/>
            <person name="Murat C."/>
            <person name="Riley R."/>
            <person name="Ohm R."/>
            <person name="Sun H."/>
            <person name="Tunlid A."/>
            <person name="Henrissat B."/>
            <person name="Grigoriev I.V."/>
            <person name="Hibbett D.S."/>
            <person name="Martin F."/>
        </authorList>
    </citation>
    <scope>NUCLEOTIDE SEQUENCE [LARGE SCALE GENOMIC DNA]</scope>
    <source>
        <strain evidence="8 9">SS14</strain>
    </source>
</reference>
<dbReference type="Gene3D" id="3.50.50.60">
    <property type="entry name" value="FAD/NAD(P)-binding domain"/>
    <property type="match status" value="1"/>
</dbReference>
<evidence type="ECO:0000313" key="9">
    <source>
        <dbReference type="Proteomes" id="UP000054279"/>
    </source>
</evidence>
<dbReference type="Gene3D" id="3.30.9.10">
    <property type="entry name" value="D-Amino Acid Oxidase, subunit A, domain 2"/>
    <property type="match status" value="1"/>
</dbReference>
<dbReference type="InterPro" id="IPR012941">
    <property type="entry name" value="Phe_hydrox_C_dim_dom"/>
</dbReference>
<keyword evidence="9" id="KW-1185">Reference proteome</keyword>
<dbReference type="SUPFAM" id="SSF52833">
    <property type="entry name" value="Thioredoxin-like"/>
    <property type="match status" value="1"/>
</dbReference>
<comment type="cofactor">
    <cofactor evidence="1">
        <name>FAD</name>
        <dbReference type="ChEBI" id="CHEBI:57692"/>
    </cofactor>
</comment>
<dbReference type="AlphaFoldDB" id="A0A0C9UI02"/>
<feature type="domain" description="Phenol hydroxylase-like C-terminal dimerisation" evidence="7">
    <location>
        <begin position="413"/>
        <end position="582"/>
    </location>
</feature>
<evidence type="ECO:0000256" key="1">
    <source>
        <dbReference type="ARBA" id="ARBA00001974"/>
    </source>
</evidence>